<gene>
    <name evidence="8" type="ORF">P167DRAFT_569286</name>
</gene>
<feature type="region of interest" description="Disordered" evidence="5">
    <location>
        <begin position="248"/>
        <end position="329"/>
    </location>
</feature>
<feature type="compositionally biased region" description="Polar residues" evidence="5">
    <location>
        <begin position="166"/>
        <end position="197"/>
    </location>
</feature>
<keyword evidence="1" id="KW-0805">Transcription regulation</keyword>
<dbReference type="CDD" id="cd00167">
    <property type="entry name" value="SANT"/>
    <property type="match status" value="3"/>
</dbReference>
<dbReference type="GO" id="GO:0019185">
    <property type="term" value="C:snRNA-activating protein complex"/>
    <property type="evidence" value="ECO:0007669"/>
    <property type="project" value="TreeGrafter"/>
</dbReference>
<keyword evidence="9" id="KW-1185">Reference proteome</keyword>
<dbReference type="InterPro" id="IPR001005">
    <property type="entry name" value="SANT/Myb"/>
</dbReference>
<dbReference type="SUPFAM" id="SSF46689">
    <property type="entry name" value="Homeodomain-like"/>
    <property type="match status" value="2"/>
</dbReference>
<dbReference type="OrthoDB" id="2143914at2759"/>
<dbReference type="InterPro" id="IPR009057">
    <property type="entry name" value="Homeodomain-like_sf"/>
</dbReference>
<evidence type="ECO:0000259" key="6">
    <source>
        <dbReference type="PROSITE" id="PS50090"/>
    </source>
</evidence>
<evidence type="ECO:0000256" key="5">
    <source>
        <dbReference type="SAM" id="MobiDB-lite"/>
    </source>
</evidence>
<feature type="compositionally biased region" description="Polar residues" evidence="5">
    <location>
        <begin position="297"/>
        <end position="323"/>
    </location>
</feature>
<dbReference type="InterPro" id="IPR051575">
    <property type="entry name" value="Myb-like_DNA-bd"/>
</dbReference>
<dbReference type="InterPro" id="IPR017930">
    <property type="entry name" value="Myb_dom"/>
</dbReference>
<keyword evidence="2" id="KW-0238">DNA-binding</keyword>
<protein>
    <submittedName>
        <fullName evidence="8">Uncharacterized protein</fullName>
    </submittedName>
</protein>
<feature type="domain" description="Myb-like" evidence="6">
    <location>
        <begin position="105"/>
        <end position="156"/>
    </location>
</feature>
<proteinExistence type="predicted"/>
<dbReference type="EMBL" id="ML119105">
    <property type="protein sequence ID" value="RPB17542.1"/>
    <property type="molecule type" value="Genomic_DNA"/>
</dbReference>
<keyword evidence="3" id="KW-0804">Transcription</keyword>
<evidence type="ECO:0000256" key="2">
    <source>
        <dbReference type="ARBA" id="ARBA00023125"/>
    </source>
</evidence>
<feature type="region of interest" description="Disordered" evidence="5">
    <location>
        <begin position="159"/>
        <end position="197"/>
    </location>
</feature>
<dbReference type="GO" id="GO:0042796">
    <property type="term" value="P:snRNA transcription by RNA polymerase III"/>
    <property type="evidence" value="ECO:0007669"/>
    <property type="project" value="TreeGrafter"/>
</dbReference>
<dbReference type="PROSITE" id="PS51294">
    <property type="entry name" value="HTH_MYB"/>
    <property type="match status" value="3"/>
</dbReference>
<dbReference type="GO" id="GO:0042795">
    <property type="term" value="P:snRNA transcription by RNA polymerase II"/>
    <property type="evidence" value="ECO:0007669"/>
    <property type="project" value="TreeGrafter"/>
</dbReference>
<feature type="domain" description="HTH myb-type" evidence="7">
    <location>
        <begin position="54"/>
        <end position="108"/>
    </location>
</feature>
<feature type="domain" description="HTH myb-type" evidence="7">
    <location>
        <begin position="110"/>
        <end position="160"/>
    </location>
</feature>
<sequence length="437" mass="48383">MPRERRKWTEAEDATLRDAVLKGGDSACDWHLIASCIPGRTNKDCRKRWHYKVAATVNKGPWEVAEDERLWAAVQEHGSRWALVAQVVKTRNGDQCSKRWYDALDPSIDHSPWTPEEDARLLEAINKNGRNWKAIVKAYFPRRTSLSAKNRYSLLIRKMEPKTKHSGSQTGAQKKSSSPNIKAPSKLQQQEHPQEATSPVIMAHSSPQFHQQGLSLDADRQLRSNSSSSAQDTITGGSIDALFSQTGCQQQYNEDPPSNNQDQIMYGSPLSGRKMTPDIHRPPYTFQNSECPPLSPTDWSLLTSSSNAGSTPEASFPNNTPPGSNEEMPMFFNGIQLDANRLRSLSYASSTSKQAAEQMISRSLSLDQTALLDYNGMVEEAGPLSSLLEGYSPNVQSENMGQRVVTVLINSEVSETVNRIVNQIGSEDGVSIAIHLG</sequence>
<dbReference type="AlphaFoldDB" id="A0A3N4L7S0"/>
<feature type="domain" description="Myb-like" evidence="6">
    <location>
        <begin position="54"/>
        <end position="104"/>
    </location>
</feature>
<dbReference type="PROSITE" id="PS50090">
    <property type="entry name" value="MYB_LIKE"/>
    <property type="match status" value="3"/>
</dbReference>
<dbReference type="Proteomes" id="UP000277580">
    <property type="component" value="Unassembled WGS sequence"/>
</dbReference>
<feature type="domain" description="HTH myb-type" evidence="7">
    <location>
        <begin position="1"/>
        <end position="50"/>
    </location>
</feature>
<dbReference type="Pfam" id="PF13921">
    <property type="entry name" value="Myb_DNA-bind_6"/>
    <property type="match status" value="1"/>
</dbReference>
<dbReference type="STRING" id="1392247.A0A3N4L7S0"/>
<dbReference type="Gene3D" id="1.10.10.60">
    <property type="entry name" value="Homeodomain-like"/>
    <property type="match status" value="3"/>
</dbReference>
<dbReference type="InParanoid" id="A0A3N4L7S0"/>
<feature type="compositionally biased region" description="Polar residues" evidence="5">
    <location>
        <begin position="248"/>
        <end position="263"/>
    </location>
</feature>
<dbReference type="GO" id="GO:0001006">
    <property type="term" value="F:RNA polymerase III type 3 promoter sequence-specific DNA binding"/>
    <property type="evidence" value="ECO:0007669"/>
    <property type="project" value="TreeGrafter"/>
</dbReference>
<feature type="domain" description="Myb-like" evidence="6">
    <location>
        <begin position="1"/>
        <end position="53"/>
    </location>
</feature>
<dbReference type="Pfam" id="PF00249">
    <property type="entry name" value="Myb_DNA-binding"/>
    <property type="match status" value="1"/>
</dbReference>
<evidence type="ECO:0000313" key="8">
    <source>
        <dbReference type="EMBL" id="RPB17542.1"/>
    </source>
</evidence>
<keyword evidence="4" id="KW-0539">Nucleus</keyword>
<organism evidence="8 9">
    <name type="scientific">Morchella conica CCBAS932</name>
    <dbReference type="NCBI Taxonomy" id="1392247"/>
    <lineage>
        <taxon>Eukaryota</taxon>
        <taxon>Fungi</taxon>
        <taxon>Dikarya</taxon>
        <taxon>Ascomycota</taxon>
        <taxon>Pezizomycotina</taxon>
        <taxon>Pezizomycetes</taxon>
        <taxon>Pezizales</taxon>
        <taxon>Morchellaceae</taxon>
        <taxon>Morchella</taxon>
    </lineage>
</organism>
<accession>A0A3N4L7S0</accession>
<dbReference type="SMART" id="SM00717">
    <property type="entry name" value="SANT"/>
    <property type="match status" value="3"/>
</dbReference>
<evidence type="ECO:0000313" key="9">
    <source>
        <dbReference type="Proteomes" id="UP000277580"/>
    </source>
</evidence>
<name>A0A3N4L7S0_9PEZI</name>
<evidence type="ECO:0000256" key="4">
    <source>
        <dbReference type="ARBA" id="ARBA00023242"/>
    </source>
</evidence>
<reference evidence="8 9" key="1">
    <citation type="journal article" date="2018" name="Nat. Ecol. Evol.">
        <title>Pezizomycetes genomes reveal the molecular basis of ectomycorrhizal truffle lifestyle.</title>
        <authorList>
            <person name="Murat C."/>
            <person name="Payen T."/>
            <person name="Noel B."/>
            <person name="Kuo A."/>
            <person name="Morin E."/>
            <person name="Chen J."/>
            <person name="Kohler A."/>
            <person name="Krizsan K."/>
            <person name="Balestrini R."/>
            <person name="Da Silva C."/>
            <person name="Montanini B."/>
            <person name="Hainaut M."/>
            <person name="Levati E."/>
            <person name="Barry K.W."/>
            <person name="Belfiori B."/>
            <person name="Cichocki N."/>
            <person name="Clum A."/>
            <person name="Dockter R.B."/>
            <person name="Fauchery L."/>
            <person name="Guy J."/>
            <person name="Iotti M."/>
            <person name="Le Tacon F."/>
            <person name="Lindquist E.A."/>
            <person name="Lipzen A."/>
            <person name="Malagnac F."/>
            <person name="Mello A."/>
            <person name="Molinier V."/>
            <person name="Miyauchi S."/>
            <person name="Poulain J."/>
            <person name="Riccioni C."/>
            <person name="Rubini A."/>
            <person name="Sitrit Y."/>
            <person name="Splivallo R."/>
            <person name="Traeger S."/>
            <person name="Wang M."/>
            <person name="Zifcakova L."/>
            <person name="Wipf D."/>
            <person name="Zambonelli A."/>
            <person name="Paolocci F."/>
            <person name="Nowrousian M."/>
            <person name="Ottonello S."/>
            <person name="Baldrian P."/>
            <person name="Spatafora J.W."/>
            <person name="Henrissat B."/>
            <person name="Nagy L.G."/>
            <person name="Aury J.M."/>
            <person name="Wincker P."/>
            <person name="Grigoriev I.V."/>
            <person name="Bonfante P."/>
            <person name="Martin F.M."/>
        </authorList>
    </citation>
    <scope>NUCLEOTIDE SEQUENCE [LARGE SCALE GENOMIC DNA]</scope>
    <source>
        <strain evidence="8 9">CCBAS932</strain>
    </source>
</reference>
<dbReference type="PANTHER" id="PTHR46621:SF1">
    <property type="entry name" value="SNRNA-ACTIVATING PROTEIN COMPLEX SUBUNIT 4"/>
    <property type="match status" value="1"/>
</dbReference>
<dbReference type="GO" id="GO:0000978">
    <property type="term" value="F:RNA polymerase II cis-regulatory region sequence-specific DNA binding"/>
    <property type="evidence" value="ECO:0007669"/>
    <property type="project" value="TreeGrafter"/>
</dbReference>
<evidence type="ECO:0000256" key="3">
    <source>
        <dbReference type="ARBA" id="ARBA00023163"/>
    </source>
</evidence>
<dbReference type="PANTHER" id="PTHR46621">
    <property type="entry name" value="SNRNA-ACTIVATING PROTEIN COMPLEX SUBUNIT 4"/>
    <property type="match status" value="1"/>
</dbReference>
<evidence type="ECO:0000256" key="1">
    <source>
        <dbReference type="ARBA" id="ARBA00023015"/>
    </source>
</evidence>
<evidence type="ECO:0000259" key="7">
    <source>
        <dbReference type="PROSITE" id="PS51294"/>
    </source>
</evidence>